<dbReference type="Proteomes" id="UP000008983">
    <property type="component" value="Unassembled WGS sequence"/>
</dbReference>
<name>G0QQM0_ICHMU</name>
<dbReference type="eggNOG" id="KOG0597">
    <property type="taxonomic scope" value="Eukaryota"/>
</dbReference>
<dbReference type="PANTHER" id="PTHR46562:SF1">
    <property type="entry name" value="SERINE_THREONINE-PROTEIN KINASE ULK4"/>
    <property type="match status" value="1"/>
</dbReference>
<dbReference type="GO" id="GO:0008017">
    <property type="term" value="F:microtubule binding"/>
    <property type="evidence" value="ECO:0007669"/>
    <property type="project" value="InterPro"/>
</dbReference>
<dbReference type="EMBL" id="GL983657">
    <property type="protein sequence ID" value="EGR32487.1"/>
    <property type="molecule type" value="Genomic_DNA"/>
</dbReference>
<dbReference type="InParanoid" id="G0QQM0"/>
<dbReference type="InterPro" id="IPR056981">
    <property type="entry name" value="HEAT_ULK4_RUNKEL"/>
</dbReference>
<dbReference type="AlphaFoldDB" id="G0QQM0"/>
<dbReference type="STRING" id="857967.G0QQM0"/>
<accession>G0QQM0</accession>
<dbReference type="OrthoDB" id="266718at2759"/>
<dbReference type="InterPro" id="IPR044591">
    <property type="entry name" value="RUK"/>
</dbReference>
<sequence>MQQQQIIPVNELFTHNSDNSVKPIIGNKEIEKQGEQFYNKEHLPFQAFNLEEVCQGIDSQLIENHFENIFNALLNSSNDKYNILCYFECITQNSNVANRLINSAFMNLLLKLLKVVKQQQTKVKIGSILGYLIRHATVIENELSQQGIPQILIDVLKNEKNEKVKRKCIAALGEYLFYGATQIDEDPSNSVWQIQPFVVQFMVKLLRTENEDEYVKYYTIKTIENITAQSVETGQQFSNSDTCLAIISLYLTSNIDGLRISSMVSLQHMAMLNNSLSDVILVNLGGQKNPPYGYLKEVLLNGQNRVQQALLTIINLQILISESELTQFLLNDLEFIENIIHLFDNPSLVVRGKAILSIFLIIKINQKALILLAQTKFFHYFEKISRDNQKYVQQCFCNLKQLLEEMITYILKIIFDELCRIQRGELADNSSTYYQQGNLYLNQFVPILNGNLQYLSVLLQYANCSQLSTSLFQQSYLELIFDLLNIGKDASQEVKSVLVNLYEVLLGNKQLLNYSIYFAEVVVPKLVDQLKQQNDQNMKFNYLKLIVDILSLLFSEENSQHFTRLSNFFLKNFVSTQLGQLLDSEEQQVQIMALKLLNLFVEKEKCSKSYIQALKSNKLINKIIEQFTSNRTALKLLTYIIQYSTLQEINSYNVTKIAVELFKHYILKQQDQCYEDLVDIFLNITTKLISSQQFNLEKPSFNNEQIENHDYLLIAYDCSFGLLNNIDFSLSEKVGMFIIQIIFLFGKNKKILKNEYVLNILNTINQFSMVNTMMRRNIRVLNWIVQVLDLNKDLKENIYYCLEKLKKPDDQKVVATISEIKYFLLKN</sequence>
<protein>
    <recommendedName>
        <fullName evidence="1">Serine/threonine-protein kinase ULK4/RUNKEL HEAT repeats domain-containing protein</fullName>
    </recommendedName>
</protein>
<dbReference type="InterPro" id="IPR011989">
    <property type="entry name" value="ARM-like"/>
</dbReference>
<keyword evidence="3" id="KW-1185">Reference proteome</keyword>
<dbReference type="Gene3D" id="1.25.10.10">
    <property type="entry name" value="Leucine-rich Repeat Variant"/>
    <property type="match status" value="1"/>
</dbReference>
<reference evidence="2 3" key="1">
    <citation type="submission" date="2011-07" db="EMBL/GenBank/DDBJ databases">
        <authorList>
            <person name="Coyne R."/>
            <person name="Brami D."/>
            <person name="Johnson J."/>
            <person name="Hostetler J."/>
            <person name="Hannick L."/>
            <person name="Clark T."/>
            <person name="Cassidy-Hanley D."/>
            <person name="Inman J."/>
        </authorList>
    </citation>
    <scope>NUCLEOTIDE SEQUENCE [LARGE SCALE GENOMIC DNA]</scope>
    <source>
        <strain evidence="2 3">G5</strain>
    </source>
</reference>
<feature type="domain" description="Serine/threonine-protein kinase ULK4/RUNKEL HEAT repeats" evidence="1">
    <location>
        <begin position="449"/>
        <end position="604"/>
    </location>
</feature>
<evidence type="ECO:0000313" key="3">
    <source>
        <dbReference type="Proteomes" id="UP000008983"/>
    </source>
</evidence>
<proteinExistence type="predicted"/>
<dbReference type="InterPro" id="IPR016024">
    <property type="entry name" value="ARM-type_fold"/>
</dbReference>
<evidence type="ECO:0000313" key="2">
    <source>
        <dbReference type="EMBL" id="EGR32487.1"/>
    </source>
</evidence>
<gene>
    <name evidence="2" type="ORF">IMG5_081210</name>
</gene>
<dbReference type="GeneID" id="14908652"/>
<dbReference type="Pfam" id="PF23606">
    <property type="entry name" value="HEAT_ULK4"/>
    <property type="match status" value="1"/>
</dbReference>
<dbReference type="RefSeq" id="XP_004036473.1">
    <property type="nucleotide sequence ID" value="XM_004036425.1"/>
</dbReference>
<dbReference type="PANTHER" id="PTHR46562">
    <property type="entry name" value="SERINE/THREONINE-KINASE ULK4-LIKE PROTEIN-RELATED"/>
    <property type="match status" value="1"/>
</dbReference>
<evidence type="ECO:0000259" key="1">
    <source>
        <dbReference type="Pfam" id="PF23606"/>
    </source>
</evidence>
<dbReference type="SUPFAM" id="SSF48371">
    <property type="entry name" value="ARM repeat"/>
    <property type="match status" value="2"/>
</dbReference>
<organism evidence="2 3">
    <name type="scientific">Ichthyophthirius multifiliis</name>
    <name type="common">White spot disease agent</name>
    <name type="synonym">Ich</name>
    <dbReference type="NCBI Taxonomy" id="5932"/>
    <lineage>
        <taxon>Eukaryota</taxon>
        <taxon>Sar</taxon>
        <taxon>Alveolata</taxon>
        <taxon>Ciliophora</taxon>
        <taxon>Intramacronucleata</taxon>
        <taxon>Oligohymenophorea</taxon>
        <taxon>Hymenostomatida</taxon>
        <taxon>Ophryoglenina</taxon>
        <taxon>Ichthyophthirius</taxon>
    </lineage>
</organism>